<organism evidence="6 7">
    <name type="scientific">Kineococcus glutinatus</name>
    <dbReference type="NCBI Taxonomy" id="1070872"/>
    <lineage>
        <taxon>Bacteria</taxon>
        <taxon>Bacillati</taxon>
        <taxon>Actinomycetota</taxon>
        <taxon>Actinomycetes</taxon>
        <taxon>Kineosporiales</taxon>
        <taxon>Kineosporiaceae</taxon>
        <taxon>Kineococcus</taxon>
    </lineage>
</organism>
<dbReference type="SUPFAM" id="SSF47413">
    <property type="entry name" value="lambda repressor-like DNA-binding domains"/>
    <property type="match status" value="1"/>
</dbReference>
<evidence type="ECO:0000256" key="1">
    <source>
        <dbReference type="ARBA" id="ARBA00023015"/>
    </source>
</evidence>
<dbReference type="CDD" id="cd01574">
    <property type="entry name" value="PBP1_LacI"/>
    <property type="match status" value="1"/>
</dbReference>
<dbReference type="Pfam" id="PF00356">
    <property type="entry name" value="LacI"/>
    <property type="match status" value="1"/>
</dbReference>
<dbReference type="Gene3D" id="3.40.50.2300">
    <property type="match status" value="2"/>
</dbReference>
<evidence type="ECO:0000259" key="5">
    <source>
        <dbReference type="PROSITE" id="PS50932"/>
    </source>
</evidence>
<dbReference type="PANTHER" id="PTHR30146">
    <property type="entry name" value="LACI-RELATED TRANSCRIPTIONAL REPRESSOR"/>
    <property type="match status" value="1"/>
</dbReference>
<dbReference type="EMBL" id="BAABIL010000044">
    <property type="protein sequence ID" value="GAA4964072.1"/>
    <property type="molecule type" value="Genomic_DNA"/>
</dbReference>
<reference evidence="7" key="1">
    <citation type="journal article" date="2019" name="Int. J. Syst. Evol. Microbiol.">
        <title>The Global Catalogue of Microorganisms (GCM) 10K type strain sequencing project: providing services to taxonomists for standard genome sequencing and annotation.</title>
        <authorList>
            <consortium name="The Broad Institute Genomics Platform"/>
            <consortium name="The Broad Institute Genome Sequencing Center for Infectious Disease"/>
            <person name="Wu L."/>
            <person name="Ma J."/>
        </authorList>
    </citation>
    <scope>NUCLEOTIDE SEQUENCE [LARGE SCALE GENOMIC DNA]</scope>
    <source>
        <strain evidence="7">JCM 18126</strain>
    </source>
</reference>
<keyword evidence="2 6" id="KW-0238">DNA-binding</keyword>
<dbReference type="InterPro" id="IPR000843">
    <property type="entry name" value="HTH_LacI"/>
</dbReference>
<accession>A0ABP9H8M7</accession>
<feature type="domain" description="HTH lacI-type" evidence="5">
    <location>
        <begin position="29"/>
        <end position="83"/>
    </location>
</feature>
<dbReference type="SMART" id="SM00354">
    <property type="entry name" value="HTH_LACI"/>
    <property type="match status" value="1"/>
</dbReference>
<dbReference type="PROSITE" id="PS50932">
    <property type="entry name" value="HTH_LACI_2"/>
    <property type="match status" value="1"/>
</dbReference>
<sequence length="369" mass="38326">MAGSEQTAAGSDQPAADAAGPGRDLPRTPVLADVAERAGVSQQTVSRVVRGSPVVARRTRERVEQAIAELGYRPNAAARALVTRRSHRIGVVATTTAVYGPTMVLQGVQEAARAAGYSVSLVMVTDLAPEAVTDAFEELHAQSVEGVVAVVPEDASQHAVQTAGALVPCVLAPGLDGDGVPDAYWAELAAARTATAHLLRLGHRTVHHIAGPQDWAESRARATGWRTALVEAGRPVPHPARGDWTAAGGHAAGHELLAAGATAVFAASDHMAIGVVRAAAERGLVVPDDVSVVGYDDVPEAAYLNPPLTTVRQDFTEIGRRCVQVLLRRLASQEVPAGRDDLALVVRASTGPPPAPARRTPAPRHGARA</sequence>
<comment type="caution">
    <text evidence="6">The sequence shown here is derived from an EMBL/GenBank/DDBJ whole genome shotgun (WGS) entry which is preliminary data.</text>
</comment>
<evidence type="ECO:0000313" key="7">
    <source>
        <dbReference type="Proteomes" id="UP001501195"/>
    </source>
</evidence>
<gene>
    <name evidence="6" type="ORF">GCM10023225_04080</name>
</gene>
<dbReference type="InterPro" id="IPR028082">
    <property type="entry name" value="Peripla_BP_I"/>
</dbReference>
<dbReference type="RefSeq" id="WP_345710651.1">
    <property type="nucleotide sequence ID" value="NZ_BAABIL010000044.1"/>
</dbReference>
<dbReference type="PANTHER" id="PTHR30146:SF109">
    <property type="entry name" value="HTH-TYPE TRANSCRIPTIONAL REGULATOR GALS"/>
    <property type="match status" value="1"/>
</dbReference>
<protein>
    <submittedName>
        <fullName evidence="6">LacI family DNA-binding transcriptional regulator</fullName>
    </submittedName>
</protein>
<evidence type="ECO:0000313" key="6">
    <source>
        <dbReference type="EMBL" id="GAA4964072.1"/>
    </source>
</evidence>
<name>A0ABP9H8M7_9ACTN</name>
<dbReference type="PROSITE" id="PS00356">
    <property type="entry name" value="HTH_LACI_1"/>
    <property type="match status" value="1"/>
</dbReference>
<dbReference type="SUPFAM" id="SSF53822">
    <property type="entry name" value="Periplasmic binding protein-like I"/>
    <property type="match status" value="1"/>
</dbReference>
<dbReference type="Proteomes" id="UP001501195">
    <property type="component" value="Unassembled WGS sequence"/>
</dbReference>
<dbReference type="GO" id="GO:0003677">
    <property type="term" value="F:DNA binding"/>
    <property type="evidence" value="ECO:0007669"/>
    <property type="project" value="UniProtKB-KW"/>
</dbReference>
<feature type="compositionally biased region" description="Low complexity" evidence="4">
    <location>
        <begin position="8"/>
        <end position="23"/>
    </location>
</feature>
<dbReference type="InterPro" id="IPR010982">
    <property type="entry name" value="Lambda_DNA-bd_dom_sf"/>
</dbReference>
<dbReference type="CDD" id="cd01392">
    <property type="entry name" value="HTH_LacI"/>
    <property type="match status" value="1"/>
</dbReference>
<keyword evidence="1" id="KW-0805">Transcription regulation</keyword>
<evidence type="ECO:0000256" key="4">
    <source>
        <dbReference type="SAM" id="MobiDB-lite"/>
    </source>
</evidence>
<evidence type="ECO:0000256" key="3">
    <source>
        <dbReference type="ARBA" id="ARBA00023163"/>
    </source>
</evidence>
<dbReference type="InterPro" id="IPR046335">
    <property type="entry name" value="LacI/GalR-like_sensor"/>
</dbReference>
<keyword evidence="3" id="KW-0804">Transcription</keyword>
<dbReference type="Pfam" id="PF13377">
    <property type="entry name" value="Peripla_BP_3"/>
    <property type="match status" value="1"/>
</dbReference>
<feature type="region of interest" description="Disordered" evidence="4">
    <location>
        <begin position="1"/>
        <end position="27"/>
    </location>
</feature>
<proteinExistence type="predicted"/>
<feature type="region of interest" description="Disordered" evidence="4">
    <location>
        <begin position="347"/>
        <end position="369"/>
    </location>
</feature>
<dbReference type="Gene3D" id="1.10.260.40">
    <property type="entry name" value="lambda repressor-like DNA-binding domains"/>
    <property type="match status" value="1"/>
</dbReference>
<keyword evidence="7" id="KW-1185">Reference proteome</keyword>
<evidence type="ECO:0000256" key="2">
    <source>
        <dbReference type="ARBA" id="ARBA00023125"/>
    </source>
</evidence>